<gene>
    <name evidence="3" type="ORF">BJ095_1424</name>
</gene>
<dbReference type="PANTHER" id="PTHR33744:SF1">
    <property type="entry name" value="DNA-BINDING TRANSCRIPTIONAL ACTIVATOR ADER"/>
    <property type="match status" value="1"/>
</dbReference>
<sequence length="405" mass="46989">MASVSDLLVEPEFKMLKLIAGENGLYRQISGINVIESVDLIPFCRPNEIIITTGIHLDSDSKQLEELIEKAFEKRVAGFIVNTGPYISKIPSSTIQFANDKQIPIFEMAWKYRIADLLKSTFQFLSVKQQSAHQQQSDEKLLYNLIFHYDEFQFSIESLEKRGFPNGSELGIITCTTPTSSKNNIHRYESIILYEFQNRYNYFLALKQHNQLIFLINRQEVKTAHIPFSKTVEKIYEKVTEMNGQEDLIIGMGNFSTYLGDIAKSYKESLTVIHLVEQHKNPFIQKYKEIGAYKLLMNVSDQSIIKAFQQDMLGPLYMYDHLHNTDFVHFLRIFLAEEGSTIRISKKLFIHRNTVNYKIKKIEALLDANLNHTFTRTNLNMALMIEDILSQKNNLLENSTKRQVF</sequence>
<keyword evidence="4" id="KW-1185">Reference proteome</keyword>
<comment type="caution">
    <text evidence="3">The sequence shown here is derived from an EMBL/GenBank/DDBJ whole genome shotgun (WGS) entry which is preliminary data.</text>
</comment>
<dbReference type="RefSeq" id="WP_107937585.1">
    <property type="nucleotide sequence ID" value="NZ_CP085009.1"/>
</dbReference>
<dbReference type="AlphaFoldDB" id="A0A318TBZ0"/>
<feature type="domain" description="Purine catabolism PurC-like" evidence="1">
    <location>
        <begin position="6"/>
        <end position="123"/>
    </location>
</feature>
<dbReference type="Gene3D" id="1.10.10.2840">
    <property type="entry name" value="PucR C-terminal helix-turn-helix domain"/>
    <property type="match status" value="1"/>
</dbReference>
<reference evidence="3 4" key="1">
    <citation type="submission" date="2018-06" db="EMBL/GenBank/DDBJ databases">
        <title>Genomic Encyclopedia of Archaeal and Bacterial Type Strains, Phase II (KMG-II): from individual species to whole genera.</title>
        <authorList>
            <person name="Goeker M."/>
        </authorList>
    </citation>
    <scope>NUCLEOTIDE SEQUENCE [LARGE SCALE GENOMIC DNA]</scope>
    <source>
        <strain evidence="3 4">KACC 16626</strain>
    </source>
</reference>
<evidence type="ECO:0000313" key="4">
    <source>
        <dbReference type="Proteomes" id="UP000247416"/>
    </source>
</evidence>
<dbReference type="InterPro" id="IPR012914">
    <property type="entry name" value="PucR_dom"/>
</dbReference>
<proteinExistence type="predicted"/>
<dbReference type="EMBL" id="QJTJ01000042">
    <property type="protein sequence ID" value="PYF02451.1"/>
    <property type="molecule type" value="Genomic_DNA"/>
</dbReference>
<evidence type="ECO:0000313" key="3">
    <source>
        <dbReference type="EMBL" id="PYF02451.1"/>
    </source>
</evidence>
<dbReference type="Proteomes" id="UP000247416">
    <property type="component" value="Unassembled WGS sequence"/>
</dbReference>
<dbReference type="PANTHER" id="PTHR33744">
    <property type="entry name" value="CARBOHYDRATE DIACID REGULATOR"/>
    <property type="match status" value="1"/>
</dbReference>
<organism evidence="3 4">
    <name type="scientific">Ureibacillus chungkukjangi</name>
    <dbReference type="NCBI Taxonomy" id="1202712"/>
    <lineage>
        <taxon>Bacteria</taxon>
        <taxon>Bacillati</taxon>
        <taxon>Bacillota</taxon>
        <taxon>Bacilli</taxon>
        <taxon>Bacillales</taxon>
        <taxon>Caryophanaceae</taxon>
        <taxon>Ureibacillus</taxon>
    </lineage>
</organism>
<evidence type="ECO:0000259" key="1">
    <source>
        <dbReference type="Pfam" id="PF07905"/>
    </source>
</evidence>
<name>A0A318TBZ0_9BACL</name>
<dbReference type="Pfam" id="PF07905">
    <property type="entry name" value="PucR"/>
    <property type="match status" value="1"/>
</dbReference>
<dbReference type="InterPro" id="IPR051448">
    <property type="entry name" value="CdaR-like_regulators"/>
</dbReference>
<dbReference type="InterPro" id="IPR025736">
    <property type="entry name" value="PucR_C-HTH_dom"/>
</dbReference>
<dbReference type="OrthoDB" id="142218at2"/>
<protein>
    <submittedName>
        <fullName evidence="3">PucR-like helix-turn-helix protein</fullName>
    </submittedName>
</protein>
<feature type="domain" description="PucR C-terminal helix-turn-helix" evidence="2">
    <location>
        <begin position="328"/>
        <end position="384"/>
    </location>
</feature>
<dbReference type="Pfam" id="PF13556">
    <property type="entry name" value="HTH_30"/>
    <property type="match status" value="1"/>
</dbReference>
<dbReference type="InterPro" id="IPR042070">
    <property type="entry name" value="PucR_C-HTH_sf"/>
</dbReference>
<accession>A0A318TBZ0</accession>
<evidence type="ECO:0000259" key="2">
    <source>
        <dbReference type="Pfam" id="PF13556"/>
    </source>
</evidence>